<accession>A0A8M9PQ48</accession>
<evidence type="ECO:0000256" key="3">
    <source>
        <dbReference type="ARBA" id="ARBA00022825"/>
    </source>
</evidence>
<keyword evidence="4" id="KW-1015">Disulfide bond</keyword>
<evidence type="ECO:0000313" key="6">
    <source>
        <dbReference type="Proteomes" id="UP000000437"/>
    </source>
</evidence>
<dbReference type="Pfam" id="PF00089">
    <property type="entry name" value="Trypsin"/>
    <property type="match status" value="1"/>
</dbReference>
<dbReference type="FunFam" id="2.40.10.10:FF:000036">
    <property type="entry name" value="Trypsin beta"/>
    <property type="match status" value="1"/>
</dbReference>
<dbReference type="InterPro" id="IPR018114">
    <property type="entry name" value="TRYPSIN_HIS"/>
</dbReference>
<dbReference type="PANTHER" id="PTHR24271:SF87">
    <property type="entry name" value="ARGININE ESTERASE-LIKE-RELATED"/>
    <property type="match status" value="1"/>
</dbReference>
<dbReference type="Gene3D" id="2.40.10.10">
    <property type="entry name" value="Trypsin-like serine proteases"/>
    <property type="match status" value="1"/>
</dbReference>
<evidence type="ECO:0000256" key="5">
    <source>
        <dbReference type="RuleBase" id="RU363034"/>
    </source>
</evidence>
<dbReference type="KEGG" id="dre:110439067"/>
<dbReference type="FunFam" id="2.40.10.10:FF:000068">
    <property type="entry name" value="transmembrane protease serine 2"/>
    <property type="match status" value="1"/>
</dbReference>
<dbReference type="GO" id="GO:0005615">
    <property type="term" value="C:extracellular space"/>
    <property type="evidence" value="ECO:0000318"/>
    <property type="project" value="GO_Central"/>
</dbReference>
<proteinExistence type="predicted"/>
<evidence type="ECO:0000256" key="2">
    <source>
        <dbReference type="ARBA" id="ARBA00022801"/>
    </source>
</evidence>
<organism evidence="6 7">
    <name type="scientific">Danio rerio</name>
    <name type="common">Zebrafish</name>
    <name type="synonym">Brachydanio rerio</name>
    <dbReference type="NCBI Taxonomy" id="7955"/>
    <lineage>
        <taxon>Eukaryota</taxon>
        <taxon>Metazoa</taxon>
        <taxon>Chordata</taxon>
        <taxon>Craniata</taxon>
        <taxon>Vertebrata</taxon>
        <taxon>Euteleostomi</taxon>
        <taxon>Actinopterygii</taxon>
        <taxon>Neopterygii</taxon>
        <taxon>Teleostei</taxon>
        <taxon>Ostariophysi</taxon>
        <taxon>Cypriniformes</taxon>
        <taxon>Danionidae</taxon>
        <taxon>Danioninae</taxon>
        <taxon>Danio</taxon>
    </lineage>
</organism>
<dbReference type="GO" id="GO:0006508">
    <property type="term" value="P:proteolysis"/>
    <property type="evidence" value="ECO:0007669"/>
    <property type="project" value="UniProtKB-KW"/>
</dbReference>
<keyword evidence="6" id="KW-1185">Reference proteome</keyword>
<dbReference type="PRINTS" id="PR00722">
    <property type="entry name" value="CHYMOTRYPSIN"/>
</dbReference>
<keyword evidence="2 5" id="KW-0378">Hydrolase</keyword>
<dbReference type="PROSITE" id="PS50240">
    <property type="entry name" value="TRYPSIN_DOM"/>
    <property type="match status" value="1"/>
</dbReference>
<protein>
    <submittedName>
        <fullName evidence="7">Duodenase-1-like</fullName>
    </submittedName>
</protein>
<dbReference type="GO" id="GO:0051604">
    <property type="term" value="P:protein maturation"/>
    <property type="evidence" value="ECO:0000318"/>
    <property type="project" value="GO_Central"/>
</dbReference>
<dbReference type="AlphaFoldDB" id="A0A8M9PQ48"/>
<keyword evidence="1 5" id="KW-0645">Protease</keyword>
<gene>
    <name evidence="7" type="primary">LOC110439067</name>
</gene>
<dbReference type="InterPro" id="IPR001314">
    <property type="entry name" value="Peptidase_S1A"/>
</dbReference>
<dbReference type="PROSITE" id="PS00135">
    <property type="entry name" value="TRYPSIN_SER"/>
    <property type="match status" value="1"/>
</dbReference>
<dbReference type="RefSeq" id="XP_021329153.3">
    <property type="nucleotide sequence ID" value="XM_021473478.3"/>
</dbReference>
<dbReference type="PROSITE" id="PS00134">
    <property type="entry name" value="TRYPSIN_HIS"/>
    <property type="match status" value="1"/>
</dbReference>
<dbReference type="CDD" id="cd00190">
    <property type="entry name" value="Tryp_SPc"/>
    <property type="match status" value="1"/>
</dbReference>
<dbReference type="SUPFAM" id="SSF50494">
    <property type="entry name" value="Trypsin-like serine proteases"/>
    <property type="match status" value="1"/>
</dbReference>
<evidence type="ECO:0000256" key="1">
    <source>
        <dbReference type="ARBA" id="ARBA00022670"/>
    </source>
</evidence>
<evidence type="ECO:0000256" key="4">
    <source>
        <dbReference type="ARBA" id="ARBA00023157"/>
    </source>
</evidence>
<dbReference type="InterPro" id="IPR043504">
    <property type="entry name" value="Peptidase_S1_PA_chymotrypsin"/>
</dbReference>
<name>A0A8M9PQ48_DANRE</name>
<dbReference type="GO" id="GO:0004252">
    <property type="term" value="F:serine-type endopeptidase activity"/>
    <property type="evidence" value="ECO:0000318"/>
    <property type="project" value="GO_Central"/>
</dbReference>
<keyword evidence="3 5" id="KW-0720">Serine protease</keyword>
<dbReference type="InterPro" id="IPR001254">
    <property type="entry name" value="Trypsin_dom"/>
</dbReference>
<reference evidence="7" key="1">
    <citation type="submission" date="2025-08" db="UniProtKB">
        <authorList>
            <consortium name="RefSeq"/>
        </authorList>
    </citation>
    <scope>IDENTIFICATION</scope>
    <source>
        <strain evidence="7">Tuebingen</strain>
        <tissue evidence="7">Fibroblasts and whole tissue</tissue>
    </source>
</reference>
<dbReference type="Proteomes" id="UP000000437">
    <property type="component" value="Chromosome 22"/>
</dbReference>
<evidence type="ECO:0000313" key="7">
    <source>
        <dbReference type="RefSeq" id="XP_021329153.3"/>
    </source>
</evidence>
<dbReference type="InterPro" id="IPR033116">
    <property type="entry name" value="TRYPSIN_SER"/>
</dbReference>
<dbReference type="PANTHER" id="PTHR24271">
    <property type="entry name" value="KALLIKREIN-RELATED"/>
    <property type="match status" value="1"/>
</dbReference>
<sequence length="284" mass="31849">MKKYCKSECLHPYFQYIYICKCFVIESSLIVFIMTIIIISLLLLVSLVPDLTYTAHVGIEDGTEAKPHSRPYMVSLQKNSRHICGGFLITEQFVLTAAHCWKKGDVITVGVGAHDLSGNEIYDTFEVTSYIPHPEYKLNSDRNDIMLLKLNKKVRLSHNVGLMSLPKDGEDVKADTLCSVAGWGRLWLKGPRPDRLRKAETVIVNDAECERRWNNTYKASKMICAYGHGGTCSGDSGGPLVCNNTAVGITSFGDRYLCNSRLFPNVYTRISAYLLWIHNITGNV</sequence>
<dbReference type="SMART" id="SM00020">
    <property type="entry name" value="Tryp_SPc"/>
    <property type="match status" value="1"/>
</dbReference>
<dbReference type="InterPro" id="IPR009003">
    <property type="entry name" value="Peptidase_S1_PA"/>
</dbReference>